<dbReference type="OrthoDB" id="3250441at2759"/>
<organism>
    <name type="scientific">Serpula lacrymans var. lacrymans (strain S7.9)</name>
    <name type="common">Dry rot fungus</name>
    <dbReference type="NCBI Taxonomy" id="578457"/>
    <lineage>
        <taxon>Eukaryota</taxon>
        <taxon>Fungi</taxon>
        <taxon>Dikarya</taxon>
        <taxon>Basidiomycota</taxon>
        <taxon>Agaricomycotina</taxon>
        <taxon>Agaricomycetes</taxon>
        <taxon>Agaricomycetidae</taxon>
        <taxon>Boletales</taxon>
        <taxon>Coniophorineae</taxon>
        <taxon>Serpulaceae</taxon>
        <taxon>Serpula</taxon>
    </lineage>
</organism>
<gene>
    <name evidence="1" type="ORF">SERLADRAFT_399994</name>
</gene>
<dbReference type="HOGENOM" id="CLU_3038163_0_0_1"/>
<accession>F8P8M6</accession>
<dbReference type="RefSeq" id="XP_007322748.1">
    <property type="nucleotide sequence ID" value="XM_007322686.1"/>
</dbReference>
<feature type="non-terminal residue" evidence="1">
    <location>
        <position position="55"/>
    </location>
</feature>
<dbReference type="Proteomes" id="UP000008064">
    <property type="component" value="Unassembled WGS sequence"/>
</dbReference>
<evidence type="ECO:0000313" key="1">
    <source>
        <dbReference type="EMBL" id="EGO20782.1"/>
    </source>
</evidence>
<proteinExistence type="predicted"/>
<protein>
    <submittedName>
        <fullName evidence="1">Uncharacterized protein</fullName>
    </submittedName>
</protein>
<dbReference type="GeneID" id="18811996"/>
<dbReference type="AlphaFoldDB" id="F8P8M6"/>
<reference evidence="1" key="1">
    <citation type="submission" date="2011-04" db="EMBL/GenBank/DDBJ databases">
        <title>Evolution of plant cell wall degrading machinery underlies the functional diversity of forest fungi.</title>
        <authorList>
            <consortium name="US DOE Joint Genome Institute (JGI-PGF)"/>
            <person name="Eastwood D.C."/>
            <person name="Floudas D."/>
            <person name="Binder M."/>
            <person name="Majcherczyk A."/>
            <person name="Schneider P."/>
            <person name="Aerts A."/>
            <person name="Asiegbu F.O."/>
            <person name="Baker S.E."/>
            <person name="Barry K."/>
            <person name="Bendiksby M."/>
            <person name="Blumentritt M."/>
            <person name="Coutinho P.M."/>
            <person name="Cullen D."/>
            <person name="Cullen D."/>
            <person name="Gathman A."/>
            <person name="Goodell B."/>
            <person name="Henrissat B."/>
            <person name="Ihrmark K."/>
            <person name="Kauserud H."/>
            <person name="Kohler A."/>
            <person name="LaButti K."/>
            <person name="Lapidus A."/>
            <person name="Lavin J.L."/>
            <person name="Lee Y.-H."/>
            <person name="Lindquist E."/>
            <person name="Lilly W."/>
            <person name="Lucas S."/>
            <person name="Morin E."/>
            <person name="Murat C."/>
            <person name="Oguiza J.A."/>
            <person name="Park J."/>
            <person name="Pisabarro A.G."/>
            <person name="Riley R."/>
            <person name="Rosling A."/>
            <person name="Salamov A."/>
            <person name="Schmidt O."/>
            <person name="Schmutz J."/>
            <person name="Skrede I."/>
            <person name="Stenlid J."/>
            <person name="Wiebenga A."/>
            <person name="Xie X."/>
            <person name="Kues U."/>
            <person name="Hibbett D.S."/>
            <person name="Hoffmeister D."/>
            <person name="Hogberg N."/>
            <person name="Martin F."/>
            <person name="Grigoriev I.V."/>
            <person name="Watkinson S.C."/>
        </authorList>
    </citation>
    <scope>NUCLEOTIDE SEQUENCE</scope>
    <source>
        <strain evidence="1">S7.9</strain>
    </source>
</reference>
<dbReference type="EMBL" id="GL945440">
    <property type="protein sequence ID" value="EGO20782.1"/>
    <property type="molecule type" value="Genomic_DNA"/>
</dbReference>
<name>F8P8M6_SERL9</name>
<sequence>MSYHNEDSRRNAIRQHVDHLMGEPGQWEERLDRVGNIQPDASWWQGEFPVTILEL</sequence>
<dbReference type="KEGG" id="sla:SERLADRAFT_399994"/>